<accession>A0ABD5US19</accession>
<dbReference type="Proteomes" id="UP001596296">
    <property type="component" value="Unassembled WGS sequence"/>
</dbReference>
<reference evidence="1 2" key="1">
    <citation type="journal article" date="2019" name="Int. J. Syst. Evol. Microbiol.">
        <title>The Global Catalogue of Microorganisms (GCM) 10K type strain sequencing project: providing services to taxonomists for standard genome sequencing and annotation.</title>
        <authorList>
            <consortium name="The Broad Institute Genomics Platform"/>
            <consortium name="The Broad Institute Genome Sequencing Center for Infectious Disease"/>
            <person name="Wu L."/>
            <person name="Ma J."/>
        </authorList>
    </citation>
    <scope>NUCLEOTIDE SEQUENCE [LARGE SCALE GENOMIC DNA]</scope>
    <source>
        <strain evidence="1 2">SKJ47</strain>
    </source>
</reference>
<evidence type="ECO:0000313" key="1">
    <source>
        <dbReference type="EMBL" id="MFC6892334.1"/>
    </source>
</evidence>
<dbReference type="InterPro" id="IPR049696">
    <property type="entry name" value="HVO_0649-like"/>
</dbReference>
<comment type="caution">
    <text evidence="1">The sequence shown here is derived from an EMBL/GenBank/DDBJ whole genome shotgun (WGS) entry which is preliminary data.</text>
</comment>
<gene>
    <name evidence="1" type="ORF">ACFQE9_06885</name>
</gene>
<dbReference type="RefSeq" id="WP_379742315.1">
    <property type="nucleotide sequence ID" value="NZ_JBHSVN010000001.1"/>
</dbReference>
<dbReference type="EMBL" id="JBHSXL010000006">
    <property type="protein sequence ID" value="MFC6892334.1"/>
    <property type="molecule type" value="Genomic_DNA"/>
</dbReference>
<organism evidence="1 2">
    <name type="scientific">Halopenitus salinus</name>
    <dbReference type="NCBI Taxonomy" id="1198295"/>
    <lineage>
        <taxon>Archaea</taxon>
        <taxon>Methanobacteriati</taxon>
        <taxon>Methanobacteriota</taxon>
        <taxon>Stenosarchaea group</taxon>
        <taxon>Halobacteria</taxon>
        <taxon>Halobacteriales</taxon>
        <taxon>Haloferacaceae</taxon>
        <taxon>Halopenitus</taxon>
    </lineage>
</organism>
<evidence type="ECO:0000313" key="2">
    <source>
        <dbReference type="Proteomes" id="UP001596296"/>
    </source>
</evidence>
<protein>
    <submittedName>
        <fullName evidence="1">HVO_0649 family zinc finger protein</fullName>
    </submittedName>
</protein>
<sequence>MSGKTIGTTPLDRLRERLDATRRVCESCGSDQSDSRWEAATTGSRILYRLECDSCGARIERSFRL</sequence>
<dbReference type="AlphaFoldDB" id="A0ABD5US19"/>
<keyword evidence="2" id="KW-1185">Reference proteome</keyword>
<name>A0ABD5US19_9EURY</name>
<proteinExistence type="predicted"/>
<dbReference type="NCBIfam" id="NF041911">
    <property type="entry name" value="HVO_0649"/>
    <property type="match status" value="1"/>
</dbReference>